<reference evidence="1" key="1">
    <citation type="submission" date="2020-06" db="EMBL/GenBank/DDBJ databases">
        <authorList>
            <person name="Li T."/>
            <person name="Hu X."/>
            <person name="Zhang T."/>
            <person name="Song X."/>
            <person name="Zhang H."/>
            <person name="Dai N."/>
            <person name="Sheng W."/>
            <person name="Hou X."/>
            <person name="Wei L."/>
        </authorList>
    </citation>
    <scope>NUCLEOTIDE SEQUENCE</scope>
    <source>
        <strain evidence="1">G02</strain>
        <tissue evidence="1">Leaf</tissue>
    </source>
</reference>
<dbReference type="PANTHER" id="PTHR35307:SF3">
    <property type="entry name" value="DUF4220 DOMAIN-CONTAINING PROTEIN"/>
    <property type="match status" value="1"/>
</dbReference>
<reference evidence="1" key="2">
    <citation type="journal article" date="2024" name="Plant">
        <title>Genomic evolution and insights into agronomic trait innovations of Sesamum species.</title>
        <authorList>
            <person name="Miao H."/>
            <person name="Wang L."/>
            <person name="Qu L."/>
            <person name="Liu H."/>
            <person name="Sun Y."/>
            <person name="Le M."/>
            <person name="Wang Q."/>
            <person name="Wei S."/>
            <person name="Zheng Y."/>
            <person name="Lin W."/>
            <person name="Duan Y."/>
            <person name="Cao H."/>
            <person name="Xiong S."/>
            <person name="Wang X."/>
            <person name="Wei L."/>
            <person name="Li C."/>
            <person name="Ma Q."/>
            <person name="Ju M."/>
            <person name="Zhao R."/>
            <person name="Li G."/>
            <person name="Mu C."/>
            <person name="Tian Q."/>
            <person name="Mei H."/>
            <person name="Zhang T."/>
            <person name="Gao T."/>
            <person name="Zhang H."/>
        </authorList>
    </citation>
    <scope>NUCLEOTIDE SEQUENCE</scope>
    <source>
        <strain evidence="1">G02</strain>
    </source>
</reference>
<comment type="caution">
    <text evidence="1">The sequence shown here is derived from an EMBL/GenBank/DDBJ whole genome shotgun (WGS) entry which is preliminary data.</text>
</comment>
<organism evidence="1">
    <name type="scientific">Sesamum radiatum</name>
    <name type="common">Black benniseed</name>
    <dbReference type="NCBI Taxonomy" id="300843"/>
    <lineage>
        <taxon>Eukaryota</taxon>
        <taxon>Viridiplantae</taxon>
        <taxon>Streptophyta</taxon>
        <taxon>Embryophyta</taxon>
        <taxon>Tracheophyta</taxon>
        <taxon>Spermatophyta</taxon>
        <taxon>Magnoliopsida</taxon>
        <taxon>eudicotyledons</taxon>
        <taxon>Gunneridae</taxon>
        <taxon>Pentapetalae</taxon>
        <taxon>asterids</taxon>
        <taxon>lamiids</taxon>
        <taxon>Lamiales</taxon>
        <taxon>Pedaliaceae</taxon>
        <taxon>Sesamum</taxon>
    </lineage>
</organism>
<sequence length="193" mass="22234">GFESVSDKELNLSRFVLLLDGEEELPKRTLEDICHWADIVIEKGRRKQPKNIIHLLNKFGNFSGVKEFDSSEVANLHYEELPSCWALPIVTLSCIAISLPNIANGKAAQLISNVSEGLFVVNLLENTFYVEEFKLIRNSARVSWSEVTLYRMWQGINLNKMSLKRKNFKNVLQELFRNARRTIVEFKRTSNAM</sequence>
<name>A0AAW2LMB8_SESRA</name>
<protein>
    <submittedName>
        <fullName evidence="1">Uncharacterized protein</fullName>
    </submittedName>
</protein>
<dbReference type="PANTHER" id="PTHR35307">
    <property type="entry name" value="PROTEIN, PUTATIVE-RELATED"/>
    <property type="match status" value="1"/>
</dbReference>
<dbReference type="AlphaFoldDB" id="A0AAW2LMB8"/>
<evidence type="ECO:0000313" key="1">
    <source>
        <dbReference type="EMBL" id="KAL0320340.1"/>
    </source>
</evidence>
<accession>A0AAW2LMB8</accession>
<proteinExistence type="predicted"/>
<dbReference type="EMBL" id="JACGWJ010000024">
    <property type="protein sequence ID" value="KAL0320340.1"/>
    <property type="molecule type" value="Genomic_DNA"/>
</dbReference>
<feature type="non-terminal residue" evidence="1">
    <location>
        <position position="1"/>
    </location>
</feature>
<gene>
    <name evidence="1" type="ORF">Sradi_5295500</name>
</gene>